<name>A0A9Q3SWN5_9LACO</name>
<organism evidence="1 2">
    <name type="scientific">Leuconostoc gasicomitatum</name>
    <dbReference type="NCBI Taxonomy" id="115778"/>
    <lineage>
        <taxon>Bacteria</taxon>
        <taxon>Bacillati</taxon>
        <taxon>Bacillota</taxon>
        <taxon>Bacilli</taxon>
        <taxon>Lactobacillales</taxon>
        <taxon>Lactobacillaceae</taxon>
        <taxon>Leuconostoc</taxon>
        <taxon>Leuconostoc gelidum group</taxon>
    </lineage>
</organism>
<protein>
    <submittedName>
        <fullName evidence="1">Hydrolase</fullName>
    </submittedName>
</protein>
<keyword evidence="1" id="KW-0378">Hydrolase</keyword>
<gene>
    <name evidence="1" type="ORF">KIJ12_08305</name>
</gene>
<dbReference type="Proteomes" id="UP000752647">
    <property type="component" value="Unassembled WGS sequence"/>
</dbReference>
<evidence type="ECO:0000313" key="1">
    <source>
        <dbReference type="EMBL" id="MBZ5963140.1"/>
    </source>
</evidence>
<reference evidence="1" key="1">
    <citation type="submission" date="2021-05" db="EMBL/GenBank/DDBJ databases">
        <title>Pangenome of Leuconostoc gelidum warrants species status for Leuconostoc gelidum subsp. gasicomitatum.</title>
        <authorList>
            <person name="Johansson P."/>
            <person name="Sade E."/>
            <person name="Hultman J."/>
            <person name="Auvinen P."/>
            <person name="Bjorkroth J."/>
        </authorList>
    </citation>
    <scope>NUCLEOTIDE SEQUENCE</scope>
    <source>
        <strain evidence="1">A.21.4</strain>
    </source>
</reference>
<dbReference type="GO" id="GO:0016787">
    <property type="term" value="F:hydrolase activity"/>
    <property type="evidence" value="ECO:0007669"/>
    <property type="project" value="UniProtKB-KW"/>
</dbReference>
<accession>A0A9Q3SWN5</accession>
<dbReference type="AlphaFoldDB" id="A0A9Q3SWN5"/>
<evidence type="ECO:0000313" key="2">
    <source>
        <dbReference type="Proteomes" id="UP000752647"/>
    </source>
</evidence>
<dbReference type="EMBL" id="JAHBFI010000019">
    <property type="protein sequence ID" value="MBZ5963140.1"/>
    <property type="molecule type" value="Genomic_DNA"/>
</dbReference>
<dbReference type="RefSeq" id="WP_090090552.1">
    <property type="nucleotide sequence ID" value="NZ_CBCPIF010000001.1"/>
</dbReference>
<comment type="caution">
    <text evidence="1">The sequence shown here is derived from an EMBL/GenBank/DDBJ whole genome shotgun (WGS) entry which is preliminary data.</text>
</comment>
<sequence>MTIKDTQTILQPELVNQLERKISYLRDLQSAIKNNQISEVYQLIDLHKFNDRFKNISSETSMAQLDYLVVDIKKDIAAFLAPELINYIVTNFDFLTLEPVADNATLYDVYLGDWWDHRQLGTLNVLTVTLTGNDAIISELLETSELPVTETINTTKIQEVKKVIAGLESFLADNTKRSLELQVIEDQLSEMATNKSGLFGRSDKVTREALEKKQELLVATQKRVPEVEEKLNKQQAYLLRFEKEDTLRQLELQAILAHFVDVPTFITELQHIYMSYMAKLDQK</sequence>
<proteinExistence type="predicted"/>